<dbReference type="PANTHER" id="PTHR30349">
    <property type="entry name" value="PHAGE INTEGRASE-RELATED"/>
    <property type="match status" value="1"/>
</dbReference>
<dbReference type="Gene3D" id="1.10.443.10">
    <property type="entry name" value="Intergrase catalytic core"/>
    <property type="match status" value="1"/>
</dbReference>
<dbReference type="PROSITE" id="PS51900">
    <property type="entry name" value="CB"/>
    <property type="match status" value="1"/>
</dbReference>
<keyword evidence="3" id="KW-0229">DNA integration</keyword>
<name>A0A0B7MCI1_9FIRM</name>
<feature type="domain" description="Tyr recombinase" evidence="7">
    <location>
        <begin position="67"/>
        <end position="202"/>
    </location>
</feature>
<dbReference type="Pfam" id="PF02899">
    <property type="entry name" value="Phage_int_SAM_1"/>
    <property type="match status" value="1"/>
</dbReference>
<evidence type="ECO:0000256" key="1">
    <source>
        <dbReference type="ARBA" id="ARBA00003283"/>
    </source>
</evidence>
<dbReference type="Proteomes" id="UP000046155">
    <property type="component" value="Unassembled WGS sequence"/>
</dbReference>
<evidence type="ECO:0000256" key="5">
    <source>
        <dbReference type="ARBA" id="ARBA00023172"/>
    </source>
</evidence>
<comment type="function">
    <text evidence="1">Site-specific tyrosine recombinase, which acts by catalyzing the cutting and rejoining of the recombining DNA molecules.</text>
</comment>
<dbReference type="InterPro" id="IPR011010">
    <property type="entry name" value="DNA_brk_join_enz"/>
</dbReference>
<dbReference type="InterPro" id="IPR044068">
    <property type="entry name" value="CB"/>
</dbReference>
<organism evidence="9 10">
    <name type="scientific">Syntrophaceticus schinkii</name>
    <dbReference type="NCBI Taxonomy" id="499207"/>
    <lineage>
        <taxon>Bacteria</taxon>
        <taxon>Bacillati</taxon>
        <taxon>Bacillota</taxon>
        <taxon>Clostridia</taxon>
        <taxon>Thermoanaerobacterales</taxon>
        <taxon>Thermoanaerobacterales Family III. Incertae Sedis</taxon>
        <taxon>Syntrophaceticus</taxon>
    </lineage>
</organism>
<accession>A0A0B7MCI1</accession>
<keyword evidence="5" id="KW-0233">DNA recombination</keyword>
<dbReference type="PROSITE" id="PS51898">
    <property type="entry name" value="TYR_RECOMBINASE"/>
    <property type="match status" value="1"/>
</dbReference>
<keyword evidence="10" id="KW-1185">Reference proteome</keyword>
<protein>
    <submittedName>
        <fullName evidence="9">Integrase family protein</fullName>
    </submittedName>
</protein>
<dbReference type="GO" id="GO:0006310">
    <property type="term" value="P:DNA recombination"/>
    <property type="evidence" value="ECO:0007669"/>
    <property type="project" value="UniProtKB-KW"/>
</dbReference>
<gene>
    <name evidence="9" type="ORF">SSCH_1220013</name>
</gene>
<evidence type="ECO:0000256" key="2">
    <source>
        <dbReference type="ARBA" id="ARBA00008857"/>
    </source>
</evidence>
<proteinExistence type="inferred from homology"/>
<comment type="similarity">
    <text evidence="2">Belongs to the 'phage' integrase family.</text>
</comment>
<reference evidence="10" key="1">
    <citation type="submission" date="2015-01" db="EMBL/GenBank/DDBJ databases">
        <authorList>
            <person name="Manzoor Shahid"/>
            <person name="Zubair Saima"/>
        </authorList>
    </citation>
    <scope>NUCLEOTIDE SEQUENCE [LARGE SCALE GENOMIC DNA]</scope>
    <source>
        <strain evidence="10">Sp3</strain>
    </source>
</reference>
<sequence>MLKHIDKDVVIGFLNWIEQDRGCSTSSRNVRLAALHSFFRYLQYRDPADIYTWQSILAIPVKKTVKPSIYYLTIEGVRLIFAEPDLTTQSGRRDLAMLALLYDSGCRVQELIDLRPSMVRLESPSTVKLIGKGNKARIVPLLEGQLKHLRIYMKENRLLEPYANMYPLFSNARGEKLTRAGVNYILNKYVHRARIKNPFISP</sequence>
<dbReference type="InterPro" id="IPR013762">
    <property type="entry name" value="Integrase-like_cat_sf"/>
</dbReference>
<dbReference type="InterPro" id="IPR050090">
    <property type="entry name" value="Tyrosine_recombinase_XerCD"/>
</dbReference>
<dbReference type="PANTHER" id="PTHR30349:SF41">
    <property type="entry name" value="INTEGRASE_RECOMBINASE PROTEIN MJ0367-RELATED"/>
    <property type="match status" value="1"/>
</dbReference>
<evidence type="ECO:0000256" key="6">
    <source>
        <dbReference type="PROSITE-ProRule" id="PRU01248"/>
    </source>
</evidence>
<evidence type="ECO:0000259" key="7">
    <source>
        <dbReference type="PROSITE" id="PS51898"/>
    </source>
</evidence>
<evidence type="ECO:0000313" key="10">
    <source>
        <dbReference type="Proteomes" id="UP000046155"/>
    </source>
</evidence>
<dbReference type="InterPro" id="IPR004107">
    <property type="entry name" value="Integrase_SAM-like_N"/>
</dbReference>
<dbReference type="RefSeq" id="WP_052835216.1">
    <property type="nucleotide sequence ID" value="NZ_CDRZ01000027.1"/>
</dbReference>
<evidence type="ECO:0000313" key="9">
    <source>
        <dbReference type="EMBL" id="CEO87760.1"/>
    </source>
</evidence>
<dbReference type="InterPro" id="IPR010998">
    <property type="entry name" value="Integrase_recombinase_N"/>
</dbReference>
<dbReference type="GO" id="GO:0003677">
    <property type="term" value="F:DNA binding"/>
    <property type="evidence" value="ECO:0007669"/>
    <property type="project" value="UniProtKB-UniRule"/>
</dbReference>
<dbReference type="InterPro" id="IPR002104">
    <property type="entry name" value="Integrase_catalytic"/>
</dbReference>
<evidence type="ECO:0000256" key="4">
    <source>
        <dbReference type="ARBA" id="ARBA00023125"/>
    </source>
</evidence>
<dbReference type="Pfam" id="PF00589">
    <property type="entry name" value="Phage_integrase"/>
    <property type="match status" value="1"/>
</dbReference>
<dbReference type="SUPFAM" id="SSF56349">
    <property type="entry name" value="DNA breaking-rejoining enzymes"/>
    <property type="match status" value="1"/>
</dbReference>
<evidence type="ECO:0000259" key="8">
    <source>
        <dbReference type="PROSITE" id="PS51900"/>
    </source>
</evidence>
<dbReference type="AlphaFoldDB" id="A0A0B7MCI1"/>
<dbReference type="EMBL" id="CDRZ01000027">
    <property type="protein sequence ID" value="CEO87760.1"/>
    <property type="molecule type" value="Genomic_DNA"/>
</dbReference>
<evidence type="ECO:0000256" key="3">
    <source>
        <dbReference type="ARBA" id="ARBA00022908"/>
    </source>
</evidence>
<dbReference type="Gene3D" id="1.10.150.130">
    <property type="match status" value="1"/>
</dbReference>
<dbReference type="GO" id="GO:0015074">
    <property type="term" value="P:DNA integration"/>
    <property type="evidence" value="ECO:0007669"/>
    <property type="project" value="UniProtKB-KW"/>
</dbReference>
<keyword evidence="4 6" id="KW-0238">DNA-binding</keyword>
<feature type="domain" description="Core-binding (CB)" evidence="8">
    <location>
        <begin position="1"/>
        <end position="43"/>
    </location>
</feature>